<dbReference type="Proteomes" id="UP000030748">
    <property type="component" value="Unassembled WGS sequence"/>
</dbReference>
<dbReference type="EMBL" id="KI630880">
    <property type="protein sequence ID" value="EYU32189.1"/>
    <property type="molecule type" value="Genomic_DNA"/>
</dbReference>
<protein>
    <submittedName>
        <fullName evidence="1">Uncharacterized protein</fullName>
    </submittedName>
</protein>
<dbReference type="PhylomeDB" id="A0A022QX60"/>
<dbReference type="PANTHER" id="PTHR31094:SF2">
    <property type="entry name" value="RIKEN CDNA 2310061I04 GENE"/>
    <property type="match status" value="1"/>
</dbReference>
<proteinExistence type="predicted"/>
<organism evidence="1 2">
    <name type="scientific">Erythranthe guttata</name>
    <name type="common">Yellow monkey flower</name>
    <name type="synonym">Mimulus guttatus</name>
    <dbReference type="NCBI Taxonomy" id="4155"/>
    <lineage>
        <taxon>Eukaryota</taxon>
        <taxon>Viridiplantae</taxon>
        <taxon>Streptophyta</taxon>
        <taxon>Embryophyta</taxon>
        <taxon>Tracheophyta</taxon>
        <taxon>Spermatophyta</taxon>
        <taxon>Magnoliopsida</taxon>
        <taxon>eudicotyledons</taxon>
        <taxon>Gunneridae</taxon>
        <taxon>Pentapetalae</taxon>
        <taxon>asterids</taxon>
        <taxon>lamiids</taxon>
        <taxon>Lamiales</taxon>
        <taxon>Phrymaceae</taxon>
        <taxon>Erythranthe</taxon>
    </lineage>
</organism>
<dbReference type="Gene3D" id="3.10.450.50">
    <property type="match status" value="1"/>
</dbReference>
<reference evidence="1 2" key="1">
    <citation type="journal article" date="2013" name="Proc. Natl. Acad. Sci. U.S.A.">
        <title>Fine-scale variation in meiotic recombination in Mimulus inferred from population shotgun sequencing.</title>
        <authorList>
            <person name="Hellsten U."/>
            <person name="Wright K.M."/>
            <person name="Jenkins J."/>
            <person name="Shu S."/>
            <person name="Yuan Y."/>
            <person name="Wessler S.R."/>
            <person name="Schmutz J."/>
            <person name="Willis J.H."/>
            <person name="Rokhsar D.S."/>
        </authorList>
    </citation>
    <scope>NUCLEOTIDE SEQUENCE [LARGE SCALE GENOMIC DNA]</scope>
    <source>
        <strain evidence="2">cv. DUN x IM62</strain>
    </source>
</reference>
<dbReference type="PANTHER" id="PTHR31094">
    <property type="entry name" value="RIKEN CDNA 2310061I04 GENE"/>
    <property type="match status" value="1"/>
</dbReference>
<dbReference type="SUPFAM" id="SSF54427">
    <property type="entry name" value="NTF2-like"/>
    <property type="match status" value="1"/>
</dbReference>
<gene>
    <name evidence="1" type="ORF">MIMGU_mgv1a011479mg</name>
</gene>
<sequence length="280" mass="32349">MALLIPSSGIASLAGRESPWVIVQKSRRRNVRFDVCSGVRDLKKGVSKLRGGGDSYEDTVRWLYGQVKQIDTVPFPAKKTKDGEGKKQDYYVNTGYAIRTLREEFPELFFRELSFDIYRDDIVFRDPLNTFSGIENYKSIFWALRFHGKIFFKALSVDIVSVWQPVESIIMVRWTVHGIPRIPWESRSRFDGTSEYKLDKDGKIYEHKVHNIAMNGPQKFQILTVEHLIQSISCPSTPKPTYFEFSSSSTMNILPLKKFAALKWNLPSVLIRHQRSETES</sequence>
<evidence type="ECO:0000313" key="1">
    <source>
        <dbReference type="EMBL" id="EYU32189.1"/>
    </source>
</evidence>
<dbReference type="InterPro" id="IPR018790">
    <property type="entry name" value="DUF2358"/>
</dbReference>
<dbReference type="AlphaFoldDB" id="A0A022QX60"/>
<dbReference type="InterPro" id="IPR032710">
    <property type="entry name" value="NTF2-like_dom_sf"/>
</dbReference>
<dbReference type="eggNOG" id="KOG2546">
    <property type="taxonomic scope" value="Eukaryota"/>
</dbReference>
<keyword evidence="2" id="KW-1185">Reference proteome</keyword>
<evidence type="ECO:0000313" key="2">
    <source>
        <dbReference type="Proteomes" id="UP000030748"/>
    </source>
</evidence>
<dbReference type="OrthoDB" id="44820at2759"/>
<dbReference type="KEGG" id="egt:105963863"/>
<name>A0A022QX60_ERYGU</name>
<accession>A0A022QX60</accession>
<dbReference type="Pfam" id="PF10184">
    <property type="entry name" value="DUF2358"/>
    <property type="match status" value="1"/>
</dbReference>
<dbReference type="OMA" id="EDCHIIR"/>